<accession>A0ABU1K8L6</accession>
<name>A0ABU1K8L6_9FLAO</name>
<dbReference type="Proteomes" id="UP001257659">
    <property type="component" value="Unassembled WGS sequence"/>
</dbReference>
<reference evidence="4 5" key="1">
    <citation type="submission" date="2023-07" db="EMBL/GenBank/DDBJ databases">
        <title>Genomic Encyclopedia of Type Strains, Phase IV (KMG-IV): sequencing the most valuable type-strain genomes for metagenomic binning, comparative biology and taxonomic classification.</title>
        <authorList>
            <person name="Goeker M."/>
        </authorList>
    </citation>
    <scope>NUCLEOTIDE SEQUENCE [LARGE SCALE GENOMIC DNA]</scope>
    <source>
        <strain evidence="4 5">DSM 102814</strain>
    </source>
</reference>
<keyword evidence="5" id="KW-1185">Reference proteome</keyword>
<keyword evidence="1 2" id="KW-0732">Signal</keyword>
<comment type="caution">
    <text evidence="4">The sequence shown here is derived from an EMBL/GenBank/DDBJ whole genome shotgun (WGS) entry which is preliminary data.</text>
</comment>
<evidence type="ECO:0000256" key="1">
    <source>
        <dbReference type="ARBA" id="ARBA00022729"/>
    </source>
</evidence>
<protein>
    <recommendedName>
        <fullName evidence="3">Secretion system C-terminal sorting domain-containing protein</fullName>
    </recommendedName>
</protein>
<dbReference type="RefSeq" id="WP_309727736.1">
    <property type="nucleotide sequence ID" value="NZ_JAVDQA010000003.1"/>
</dbReference>
<proteinExistence type="predicted"/>
<organism evidence="4 5">
    <name type="scientific">Mesonia maritima</name>
    <dbReference type="NCBI Taxonomy" id="1793873"/>
    <lineage>
        <taxon>Bacteria</taxon>
        <taxon>Pseudomonadati</taxon>
        <taxon>Bacteroidota</taxon>
        <taxon>Flavobacteriia</taxon>
        <taxon>Flavobacteriales</taxon>
        <taxon>Flavobacteriaceae</taxon>
        <taxon>Mesonia</taxon>
    </lineage>
</organism>
<dbReference type="InterPro" id="IPR026444">
    <property type="entry name" value="Secre_tail"/>
</dbReference>
<feature type="domain" description="Secretion system C-terminal sorting" evidence="3">
    <location>
        <begin position="260"/>
        <end position="328"/>
    </location>
</feature>
<feature type="chain" id="PRO_5046589091" description="Secretion system C-terminal sorting domain-containing protein" evidence="2">
    <location>
        <begin position="20"/>
        <end position="330"/>
    </location>
</feature>
<evidence type="ECO:0000259" key="3">
    <source>
        <dbReference type="Pfam" id="PF18962"/>
    </source>
</evidence>
<evidence type="ECO:0000313" key="4">
    <source>
        <dbReference type="EMBL" id="MDR6300842.1"/>
    </source>
</evidence>
<dbReference type="EMBL" id="JAVDQA010000003">
    <property type="protein sequence ID" value="MDR6300842.1"/>
    <property type="molecule type" value="Genomic_DNA"/>
</dbReference>
<evidence type="ECO:0000313" key="5">
    <source>
        <dbReference type="Proteomes" id="UP001257659"/>
    </source>
</evidence>
<dbReference type="Pfam" id="PF18962">
    <property type="entry name" value="Por_Secre_tail"/>
    <property type="match status" value="1"/>
</dbReference>
<dbReference type="NCBIfam" id="TIGR04183">
    <property type="entry name" value="Por_Secre_tail"/>
    <property type="match status" value="1"/>
</dbReference>
<feature type="signal peptide" evidence="2">
    <location>
        <begin position="1"/>
        <end position="19"/>
    </location>
</feature>
<sequence length="330" mass="36765">MKKTTLLFVLILLAFSINAQNNFTYNFSATNENYADLTNSTSLNNGNYWDDPDFTIPIGFDFEIAGKTLSTIYFSEDIGYGGEITDQQIFETEFMDFAVISNDIEDRGTESPNSSLSNISYTVEGNSGNRIFKLEWNNAGFLNDGTNQDFINMQLWLYEGSNIIEYRYGPSSIENPSESYEGNSGPTAFLLLGYDGNLEETSKNVYMLSGDPASPTVTEIASGNELDLGYLNNDIPNGTVYRFTPENLSNESFQLAAISLYPNPVEEKLNIKTSQIISSFSIYNALGQVITENTEIEKNTIDVSTLAEGIYFIKMETENGTSSTKKFIKK</sequence>
<evidence type="ECO:0000256" key="2">
    <source>
        <dbReference type="SAM" id="SignalP"/>
    </source>
</evidence>
<gene>
    <name evidence="4" type="ORF">GGR31_001485</name>
</gene>